<dbReference type="Proteomes" id="UP000008461">
    <property type="component" value="Chromosome"/>
</dbReference>
<reference key="2">
    <citation type="submission" date="2011-04" db="EMBL/GenBank/DDBJ databases">
        <title>Complete sequence of chromosome of Haliscomenobacter hydrossis DSM 1100.</title>
        <authorList>
            <consortium name="US DOE Joint Genome Institute (JGI-PGF)"/>
            <person name="Lucas S."/>
            <person name="Han J."/>
            <person name="Lapidus A."/>
            <person name="Bruce D."/>
            <person name="Goodwin L."/>
            <person name="Pitluck S."/>
            <person name="Peters L."/>
            <person name="Kyrpides N."/>
            <person name="Mavromatis K."/>
            <person name="Ivanova N."/>
            <person name="Ovchinnikova G."/>
            <person name="Pagani I."/>
            <person name="Daligault H."/>
            <person name="Detter J.C."/>
            <person name="Han C."/>
            <person name="Land M."/>
            <person name="Hauser L."/>
            <person name="Markowitz V."/>
            <person name="Cheng J.-F."/>
            <person name="Hugenholtz P."/>
            <person name="Woyke T."/>
            <person name="Wu D."/>
            <person name="Verbarg S."/>
            <person name="Frueling A."/>
            <person name="Brambilla E."/>
            <person name="Klenk H.-P."/>
            <person name="Eisen J.A."/>
        </authorList>
    </citation>
    <scope>NUCLEOTIDE SEQUENCE</scope>
    <source>
        <strain>DSM 1100</strain>
    </source>
</reference>
<dbReference type="KEGG" id="hhy:Halhy_0263"/>
<protein>
    <submittedName>
        <fullName evidence="1">Uncharacterized protein</fullName>
    </submittedName>
</protein>
<dbReference type="AlphaFoldDB" id="F4KUZ9"/>
<dbReference type="STRING" id="760192.Halhy_0263"/>
<dbReference type="PROSITE" id="PS51257">
    <property type="entry name" value="PROKAR_LIPOPROTEIN"/>
    <property type="match status" value="1"/>
</dbReference>
<organism evidence="1 2">
    <name type="scientific">Haliscomenobacter hydrossis (strain ATCC 27775 / DSM 1100 / LMG 10767 / O)</name>
    <dbReference type="NCBI Taxonomy" id="760192"/>
    <lineage>
        <taxon>Bacteria</taxon>
        <taxon>Pseudomonadati</taxon>
        <taxon>Bacteroidota</taxon>
        <taxon>Saprospiria</taxon>
        <taxon>Saprospirales</taxon>
        <taxon>Haliscomenobacteraceae</taxon>
        <taxon>Haliscomenobacter</taxon>
    </lineage>
</organism>
<dbReference type="HOGENOM" id="CLU_2665996_0_0_10"/>
<reference evidence="1 2" key="1">
    <citation type="journal article" date="2011" name="Stand. Genomic Sci.">
        <title>Complete genome sequence of Haliscomenobacter hydrossis type strain (O).</title>
        <authorList>
            <consortium name="US DOE Joint Genome Institute (JGI-PGF)"/>
            <person name="Daligault H."/>
            <person name="Lapidus A."/>
            <person name="Zeytun A."/>
            <person name="Nolan M."/>
            <person name="Lucas S."/>
            <person name="Del Rio T.G."/>
            <person name="Tice H."/>
            <person name="Cheng J.F."/>
            <person name="Tapia R."/>
            <person name="Han C."/>
            <person name="Goodwin L."/>
            <person name="Pitluck S."/>
            <person name="Liolios K."/>
            <person name="Pagani I."/>
            <person name="Ivanova N."/>
            <person name="Huntemann M."/>
            <person name="Mavromatis K."/>
            <person name="Mikhailova N."/>
            <person name="Pati A."/>
            <person name="Chen A."/>
            <person name="Palaniappan K."/>
            <person name="Land M."/>
            <person name="Hauser L."/>
            <person name="Brambilla E.M."/>
            <person name="Rohde M."/>
            <person name="Verbarg S."/>
            <person name="Goker M."/>
            <person name="Bristow J."/>
            <person name="Eisen J.A."/>
            <person name="Markowitz V."/>
            <person name="Hugenholtz P."/>
            <person name="Kyrpides N.C."/>
            <person name="Klenk H.P."/>
            <person name="Woyke T."/>
        </authorList>
    </citation>
    <scope>NUCLEOTIDE SEQUENCE [LARGE SCALE GENOMIC DNA]</scope>
    <source>
        <strain evidence="2">ATCC 27775 / DSM 1100 / LMG 10767 / O</strain>
    </source>
</reference>
<gene>
    <name evidence="1" type="ordered locus">Halhy_0263</name>
</gene>
<accession>F4KUZ9</accession>
<evidence type="ECO:0000313" key="2">
    <source>
        <dbReference type="Proteomes" id="UP000008461"/>
    </source>
</evidence>
<dbReference type="EMBL" id="CP002691">
    <property type="protein sequence ID" value="AEE48175.1"/>
    <property type="molecule type" value="Genomic_DNA"/>
</dbReference>
<keyword evidence="2" id="KW-1185">Reference proteome</keyword>
<name>F4KUZ9_HALH1</name>
<proteinExistence type="predicted"/>
<evidence type="ECO:0000313" key="1">
    <source>
        <dbReference type="EMBL" id="AEE48175.1"/>
    </source>
</evidence>
<sequence length="75" mass="8740">MKLRIINIFLLGCIFYSCSTKQSNETNQKNVSTKTGIVKISYTLDSINRDLKEYSNDVFFLSFYRGMCKRQGVRL</sequence>